<evidence type="ECO:0000256" key="1">
    <source>
        <dbReference type="SAM" id="MobiDB-lite"/>
    </source>
</evidence>
<evidence type="ECO:0000313" key="3">
    <source>
        <dbReference type="Proteomes" id="UP000593572"/>
    </source>
</evidence>
<sequence>MTEEELARMAKLEEQMEMRTTMVKGKAKVGERSDMDKGKSIMGEEAHKFSQIKVRLKATKGLDTFKSVEVEGL</sequence>
<dbReference type="EMBL" id="JABEZX010000005">
    <property type="protein sequence ID" value="MBA0556124.1"/>
    <property type="molecule type" value="Genomic_DNA"/>
</dbReference>
<feature type="region of interest" description="Disordered" evidence="1">
    <location>
        <begin position="22"/>
        <end position="42"/>
    </location>
</feature>
<feature type="compositionally biased region" description="Basic and acidic residues" evidence="1">
    <location>
        <begin position="28"/>
        <end position="42"/>
    </location>
</feature>
<accession>A0A7J8LUK2</accession>
<dbReference type="Proteomes" id="UP000593572">
    <property type="component" value="Unassembled WGS sequence"/>
</dbReference>
<proteinExistence type="predicted"/>
<gene>
    <name evidence="2" type="ORF">Golob_026252</name>
</gene>
<comment type="caution">
    <text evidence="2">The sequence shown here is derived from an EMBL/GenBank/DDBJ whole genome shotgun (WGS) entry which is preliminary data.</text>
</comment>
<dbReference type="AlphaFoldDB" id="A0A7J8LUK2"/>
<organism evidence="2 3">
    <name type="scientific">Gossypium lobatum</name>
    <dbReference type="NCBI Taxonomy" id="34289"/>
    <lineage>
        <taxon>Eukaryota</taxon>
        <taxon>Viridiplantae</taxon>
        <taxon>Streptophyta</taxon>
        <taxon>Embryophyta</taxon>
        <taxon>Tracheophyta</taxon>
        <taxon>Spermatophyta</taxon>
        <taxon>Magnoliopsida</taxon>
        <taxon>eudicotyledons</taxon>
        <taxon>Gunneridae</taxon>
        <taxon>Pentapetalae</taxon>
        <taxon>rosids</taxon>
        <taxon>malvids</taxon>
        <taxon>Malvales</taxon>
        <taxon>Malvaceae</taxon>
        <taxon>Malvoideae</taxon>
        <taxon>Gossypium</taxon>
    </lineage>
</organism>
<keyword evidence="3" id="KW-1185">Reference proteome</keyword>
<protein>
    <submittedName>
        <fullName evidence="2">Uncharacterized protein</fullName>
    </submittedName>
</protein>
<reference evidence="2 3" key="1">
    <citation type="journal article" date="2019" name="Genome Biol. Evol.">
        <title>Insights into the evolution of the New World diploid cottons (Gossypium, subgenus Houzingenia) based on genome sequencing.</title>
        <authorList>
            <person name="Grover C.E."/>
            <person name="Arick M.A. 2nd"/>
            <person name="Thrash A."/>
            <person name="Conover J.L."/>
            <person name="Sanders W.S."/>
            <person name="Peterson D.G."/>
            <person name="Frelichowski J.E."/>
            <person name="Scheffler J.A."/>
            <person name="Scheffler B.E."/>
            <person name="Wendel J.F."/>
        </authorList>
    </citation>
    <scope>NUCLEOTIDE SEQUENCE [LARGE SCALE GENOMIC DNA]</scope>
    <source>
        <strain evidence="2">157</strain>
        <tissue evidence="2">Leaf</tissue>
    </source>
</reference>
<name>A0A7J8LUK2_9ROSI</name>
<evidence type="ECO:0000313" key="2">
    <source>
        <dbReference type="EMBL" id="MBA0556124.1"/>
    </source>
</evidence>